<dbReference type="KEGG" id="more:E1B28_012851"/>
<comment type="caution">
    <text evidence="1">The sequence shown here is derived from an EMBL/GenBank/DDBJ whole genome shotgun (WGS) entry which is preliminary data.</text>
</comment>
<evidence type="ECO:0000313" key="1">
    <source>
        <dbReference type="EMBL" id="KAG7088906.1"/>
    </source>
</evidence>
<name>A0A9P7UQD7_9AGAR</name>
<sequence length="546" mass="61959">MLSCHSDDVPTPRMTFFDRECLVKQTPSFPSLSIHLRSNVVPHLSSPVADAQHTLQHNAREIEHLRAAIHALEAEQATIARYVAESQSLLTPIRKLPVEILGEIFAIHCARGTGNIVGERPYYPALRVSQVCYFWRQVMLSRTELWAKLEVRLDQMTKGSLELLKLFLEHSKASPLTLRVTSGYWNSSVDSHSTLPWNALQLLLENAHRWFSATLRLDYQLFLRASSKVAQALEQQDVKHNSETSSIHSPFSRLEHLDISWFDCRISSVYSDRPAIRLFENASSLRSLTIPHYDDCFVFPLSNVHTFKLTNVHRNPTSILPQCTNLTKLSILNFAIRDSGLVASRPQVSNITHLDIQLSSYFETLTLKNLFDHLELPCLTSLTVSEPFHRYVNRRTWSQEAFVSLQSRSGFQLQKLGIMEVPITGEDLVEVLTLNPFLRELTFFEWHLRSATKKLLEALVSSSSTAETVVPGLKHLRVRSDEALVDIGRVVESRLLSSSGPLEEVLLFGGQIGCMDLNVICAHGTRIVVRHEPTLSERVYQPRRKG</sequence>
<keyword evidence="2" id="KW-1185">Reference proteome</keyword>
<proteinExistence type="predicted"/>
<dbReference type="SUPFAM" id="SSF52047">
    <property type="entry name" value="RNI-like"/>
    <property type="match status" value="1"/>
</dbReference>
<reference evidence="1" key="1">
    <citation type="journal article" date="2021" name="Genome Biol. Evol.">
        <title>The assembled and annotated genome of the fairy-ring fungus Marasmius oreades.</title>
        <authorList>
            <person name="Hiltunen M."/>
            <person name="Ament-Velasquez S.L."/>
            <person name="Johannesson H."/>
        </authorList>
    </citation>
    <scope>NUCLEOTIDE SEQUENCE</scope>
    <source>
        <strain evidence="1">03SP1</strain>
    </source>
</reference>
<evidence type="ECO:0008006" key="3">
    <source>
        <dbReference type="Google" id="ProtNLM"/>
    </source>
</evidence>
<dbReference type="EMBL" id="CM032188">
    <property type="protein sequence ID" value="KAG7088906.1"/>
    <property type="molecule type" value="Genomic_DNA"/>
</dbReference>
<gene>
    <name evidence="1" type="ORF">E1B28_012851</name>
</gene>
<dbReference type="RefSeq" id="XP_043005377.1">
    <property type="nucleotide sequence ID" value="XM_043158007.1"/>
</dbReference>
<dbReference type="OrthoDB" id="3365698at2759"/>
<evidence type="ECO:0000313" key="2">
    <source>
        <dbReference type="Proteomes" id="UP001049176"/>
    </source>
</evidence>
<dbReference type="AlphaFoldDB" id="A0A9P7UQD7"/>
<accession>A0A9P7UQD7</accession>
<dbReference type="InterPro" id="IPR032675">
    <property type="entry name" value="LRR_dom_sf"/>
</dbReference>
<protein>
    <recommendedName>
        <fullName evidence="3">F-box domain-containing protein</fullName>
    </recommendedName>
</protein>
<organism evidence="1 2">
    <name type="scientific">Marasmius oreades</name>
    <name type="common">fairy-ring Marasmius</name>
    <dbReference type="NCBI Taxonomy" id="181124"/>
    <lineage>
        <taxon>Eukaryota</taxon>
        <taxon>Fungi</taxon>
        <taxon>Dikarya</taxon>
        <taxon>Basidiomycota</taxon>
        <taxon>Agaricomycotina</taxon>
        <taxon>Agaricomycetes</taxon>
        <taxon>Agaricomycetidae</taxon>
        <taxon>Agaricales</taxon>
        <taxon>Marasmiineae</taxon>
        <taxon>Marasmiaceae</taxon>
        <taxon>Marasmius</taxon>
    </lineage>
</organism>
<dbReference type="Proteomes" id="UP001049176">
    <property type="component" value="Chromosome 8"/>
</dbReference>
<dbReference type="GeneID" id="66081926"/>
<dbReference type="Gene3D" id="3.80.10.10">
    <property type="entry name" value="Ribonuclease Inhibitor"/>
    <property type="match status" value="1"/>
</dbReference>